<dbReference type="InterPro" id="IPR036388">
    <property type="entry name" value="WH-like_DNA-bd_sf"/>
</dbReference>
<name>A0A2T3JHS1_9GAMM</name>
<dbReference type="RefSeq" id="WP_107243000.1">
    <property type="nucleotide sequence ID" value="NZ_JAKJUA010000019.1"/>
</dbReference>
<accession>A0A2T3JHS1</accession>
<dbReference type="EMBL" id="PYMJ01000010">
    <property type="protein sequence ID" value="PSU48403.1"/>
    <property type="molecule type" value="Genomic_DNA"/>
</dbReference>
<dbReference type="AlphaFoldDB" id="A0A2T3JHS1"/>
<reference evidence="1 2" key="1">
    <citation type="submission" date="2018-01" db="EMBL/GenBank/DDBJ databases">
        <title>Whole genome sequencing of Histamine producing bacteria.</title>
        <authorList>
            <person name="Butler K."/>
        </authorList>
    </citation>
    <scope>NUCLEOTIDE SEQUENCE [LARGE SCALE GENOMIC DNA]</scope>
    <source>
        <strain evidence="1 2">JCM 12947</strain>
    </source>
</reference>
<dbReference type="PIRSF" id="PIRSF037266">
    <property type="entry name" value="UCP037266"/>
    <property type="match status" value="1"/>
</dbReference>
<dbReference type="InterPro" id="IPR017162">
    <property type="entry name" value="UCP037266"/>
</dbReference>
<protein>
    <recommendedName>
        <fullName evidence="3">Helix-turn-helix domain-containing protein</fullName>
    </recommendedName>
</protein>
<organism evidence="1 2">
    <name type="scientific">Photobacterium frigidiphilum</name>
    <dbReference type="NCBI Taxonomy" id="264736"/>
    <lineage>
        <taxon>Bacteria</taxon>
        <taxon>Pseudomonadati</taxon>
        <taxon>Pseudomonadota</taxon>
        <taxon>Gammaproteobacteria</taxon>
        <taxon>Vibrionales</taxon>
        <taxon>Vibrionaceae</taxon>
        <taxon>Photobacterium</taxon>
    </lineage>
</organism>
<dbReference type="Gene3D" id="1.10.10.10">
    <property type="entry name" value="Winged helix-like DNA-binding domain superfamily/Winged helix DNA-binding domain"/>
    <property type="match status" value="1"/>
</dbReference>
<evidence type="ECO:0000313" key="2">
    <source>
        <dbReference type="Proteomes" id="UP000240987"/>
    </source>
</evidence>
<dbReference type="Proteomes" id="UP000240987">
    <property type="component" value="Unassembled WGS sequence"/>
</dbReference>
<gene>
    <name evidence="1" type="ORF">C9J12_12380</name>
</gene>
<comment type="caution">
    <text evidence="1">The sequence shown here is derived from an EMBL/GenBank/DDBJ whole genome shotgun (WGS) entry which is preliminary data.</text>
</comment>
<dbReference type="Pfam" id="PF09904">
    <property type="entry name" value="HTH_43"/>
    <property type="match status" value="1"/>
</dbReference>
<dbReference type="OrthoDB" id="5735527at2"/>
<evidence type="ECO:0000313" key="1">
    <source>
        <dbReference type="EMBL" id="PSU48403.1"/>
    </source>
</evidence>
<sequence length="97" mass="11101">MTISKTKSSYYRRLYVAHLIETGIASVPALIEYTGMPRRTAQDTIKSLAELDIECVFQQTKGERNHSGHYTITNWGAINKHWIKENLTDIKSALDYP</sequence>
<evidence type="ECO:0008006" key="3">
    <source>
        <dbReference type="Google" id="ProtNLM"/>
    </source>
</evidence>
<proteinExistence type="predicted"/>
<keyword evidence="2" id="KW-1185">Reference proteome</keyword>